<gene>
    <name evidence="1" type="ORF">ECB94_17385</name>
</gene>
<proteinExistence type="predicted"/>
<dbReference type="AlphaFoldDB" id="A0A3G4VDS6"/>
<dbReference type="InterPro" id="IPR016181">
    <property type="entry name" value="Acyl_CoA_acyltransferase"/>
</dbReference>
<evidence type="ECO:0000313" key="2">
    <source>
        <dbReference type="Proteomes" id="UP000279760"/>
    </source>
</evidence>
<dbReference type="GO" id="GO:0016747">
    <property type="term" value="F:acyltransferase activity, transferring groups other than amino-acyl groups"/>
    <property type="evidence" value="ECO:0007669"/>
    <property type="project" value="InterPro"/>
</dbReference>
<dbReference type="InterPro" id="IPR000182">
    <property type="entry name" value="GNAT_dom"/>
</dbReference>
<name>A0A3G4VDS6_9VIBR</name>
<dbReference type="SUPFAM" id="SSF55729">
    <property type="entry name" value="Acyl-CoA N-acyltransferases (Nat)"/>
    <property type="match status" value="1"/>
</dbReference>
<dbReference type="RefSeq" id="WP_006071403.1">
    <property type="nucleotide sequence ID" value="NZ_CP033577.1"/>
</dbReference>
<accession>A0A3G4VDS6</accession>
<dbReference type="Proteomes" id="UP000279760">
    <property type="component" value="Chromosome 1"/>
</dbReference>
<sequence length="167" mass="18548">MSIAVRRLTHPISENVLALAVSDEQLPFVGVVSDIIQSSLGYPKESQWVIYSGETPAGFFLLDEAYQVTLGTTLENATGLRAFFIDSRFQGRGLAKMCLKLIVKEFNAWLGTEHNDLYLTVNCRNKAAYQLYLAVGFIDTKELYLGGQAGPQHIMCFKSKTTDEMGL</sequence>
<dbReference type="EMBL" id="CP033577">
    <property type="protein sequence ID" value="AYV22920.1"/>
    <property type="molecule type" value="Genomic_DNA"/>
</dbReference>
<dbReference type="Gene3D" id="3.40.630.30">
    <property type="match status" value="1"/>
</dbReference>
<protein>
    <submittedName>
        <fullName evidence="1">GNAT family N-acetyltransferase</fullName>
    </submittedName>
</protein>
<dbReference type="Pfam" id="PF00583">
    <property type="entry name" value="Acetyltransf_1"/>
    <property type="match status" value="1"/>
</dbReference>
<dbReference type="PROSITE" id="PS51186">
    <property type="entry name" value="GNAT"/>
    <property type="match status" value="1"/>
</dbReference>
<reference evidence="1 2" key="1">
    <citation type="submission" date="2018-11" db="EMBL/GenBank/DDBJ databases">
        <title>Complete Genome Sequence of Vbrio mediterranei 117-T6: a Potential Pathogen Bacteria Isolated from the Conchocelis of Pyropia.</title>
        <authorList>
            <person name="Liu Q."/>
        </authorList>
    </citation>
    <scope>NUCLEOTIDE SEQUENCE [LARGE SCALE GENOMIC DNA]</scope>
    <source>
        <strain evidence="1 2">117-T6</strain>
    </source>
</reference>
<keyword evidence="1" id="KW-0808">Transferase</keyword>
<evidence type="ECO:0000313" key="1">
    <source>
        <dbReference type="EMBL" id="AYV22920.1"/>
    </source>
</evidence>
<organism evidence="1 2">
    <name type="scientific">Vibrio mediterranei</name>
    <dbReference type="NCBI Taxonomy" id="689"/>
    <lineage>
        <taxon>Bacteria</taxon>
        <taxon>Pseudomonadati</taxon>
        <taxon>Pseudomonadota</taxon>
        <taxon>Gammaproteobacteria</taxon>
        <taxon>Vibrionales</taxon>
        <taxon>Vibrionaceae</taxon>
        <taxon>Vibrio</taxon>
    </lineage>
</organism>